<dbReference type="PANTHER" id="PTHR30250:SF11">
    <property type="entry name" value="O-ANTIGEN TRANSPORTER-RELATED"/>
    <property type="match status" value="1"/>
</dbReference>
<feature type="transmembrane region" description="Helical" evidence="6">
    <location>
        <begin position="306"/>
        <end position="327"/>
    </location>
</feature>
<dbReference type="GO" id="GO:0015297">
    <property type="term" value="F:antiporter activity"/>
    <property type="evidence" value="ECO:0007669"/>
    <property type="project" value="InterPro"/>
</dbReference>
<evidence type="ECO:0000256" key="3">
    <source>
        <dbReference type="ARBA" id="ARBA00022692"/>
    </source>
</evidence>
<evidence type="ECO:0000313" key="8">
    <source>
        <dbReference type="Proteomes" id="UP000663920"/>
    </source>
</evidence>
<protein>
    <submittedName>
        <fullName evidence="7">Oligosaccharide flippase family protein</fullName>
    </submittedName>
</protein>
<dbReference type="RefSeq" id="WP_208077054.1">
    <property type="nucleotide sequence ID" value="NZ_CP071869.1"/>
</dbReference>
<feature type="transmembrane region" description="Helical" evidence="6">
    <location>
        <begin position="233"/>
        <end position="253"/>
    </location>
</feature>
<dbReference type="InterPro" id="IPR002528">
    <property type="entry name" value="MATE_fam"/>
</dbReference>
<feature type="transmembrane region" description="Helical" evidence="6">
    <location>
        <begin position="347"/>
        <end position="367"/>
    </location>
</feature>
<dbReference type="PANTHER" id="PTHR30250">
    <property type="entry name" value="PST FAMILY PREDICTED COLANIC ACID TRANSPORTER"/>
    <property type="match status" value="1"/>
</dbReference>
<feature type="transmembrane region" description="Helical" evidence="6">
    <location>
        <begin position="21"/>
        <end position="40"/>
    </location>
</feature>
<keyword evidence="5 6" id="KW-0472">Membrane</keyword>
<dbReference type="InterPro" id="IPR050833">
    <property type="entry name" value="Poly_Biosynth_Transport"/>
</dbReference>
<dbReference type="AlphaFoldDB" id="A0A975H5K1"/>
<keyword evidence="3 6" id="KW-0812">Transmembrane</keyword>
<evidence type="ECO:0000256" key="6">
    <source>
        <dbReference type="SAM" id="Phobius"/>
    </source>
</evidence>
<evidence type="ECO:0000256" key="2">
    <source>
        <dbReference type="ARBA" id="ARBA00022475"/>
    </source>
</evidence>
<feature type="transmembrane region" description="Helical" evidence="6">
    <location>
        <begin position="166"/>
        <end position="182"/>
    </location>
</feature>
<evidence type="ECO:0000256" key="5">
    <source>
        <dbReference type="ARBA" id="ARBA00023136"/>
    </source>
</evidence>
<dbReference type="EMBL" id="CP071869">
    <property type="protein sequence ID" value="QTE21496.1"/>
    <property type="molecule type" value="Genomic_DNA"/>
</dbReference>
<feature type="transmembrane region" description="Helical" evidence="6">
    <location>
        <begin position="52"/>
        <end position="75"/>
    </location>
</feature>
<reference evidence="7 8" key="1">
    <citation type="submission" date="2021-03" db="EMBL/GenBank/DDBJ databases">
        <title>Complete genome of Polaribacter_sp.SM13.</title>
        <authorList>
            <person name="Jeong S.W."/>
            <person name="Bae J.W."/>
        </authorList>
    </citation>
    <scope>NUCLEOTIDE SEQUENCE [LARGE SCALE GENOMIC DNA]</scope>
    <source>
        <strain evidence="7 8">SM13</strain>
    </source>
</reference>
<accession>A0A975H5K1</accession>
<evidence type="ECO:0000256" key="1">
    <source>
        <dbReference type="ARBA" id="ARBA00004651"/>
    </source>
</evidence>
<evidence type="ECO:0000313" key="7">
    <source>
        <dbReference type="EMBL" id="QTE21496.1"/>
    </source>
</evidence>
<dbReference type="GO" id="GO:0005886">
    <property type="term" value="C:plasma membrane"/>
    <property type="evidence" value="ECO:0007669"/>
    <property type="project" value="UniProtKB-SubCell"/>
</dbReference>
<dbReference type="Pfam" id="PF01554">
    <property type="entry name" value="MatE"/>
    <property type="match status" value="1"/>
</dbReference>
<dbReference type="KEGG" id="pcea:J3359_11750"/>
<name>A0A975H5K1_9FLAO</name>
<comment type="subcellular location">
    <subcellularLocation>
        <location evidence="1">Cell membrane</location>
        <topology evidence="1">Multi-pass membrane protein</topology>
    </subcellularLocation>
</comment>
<gene>
    <name evidence="7" type="ORF">J3359_11750</name>
</gene>
<feature type="transmembrane region" description="Helical" evidence="6">
    <location>
        <begin position="265"/>
        <end position="285"/>
    </location>
</feature>
<feature type="transmembrane region" description="Helical" evidence="6">
    <location>
        <begin position="96"/>
        <end position="119"/>
    </location>
</feature>
<proteinExistence type="predicted"/>
<dbReference type="Proteomes" id="UP000663920">
    <property type="component" value="Chromosome"/>
</dbReference>
<sequence>MKDKIRKTLKNKLFLQTIKVLLFRVSGIVLLFGFTLYLTNFYPSNIVGQYDFVRSVIFLFGSICLLGTDQSILYFKGILDSQGRSSEIRSVYIKMIKIIFFISLSLFTLICLVKESIFIDFFRDVNIYRILLYSFSLLFFYSISTLNSEVMRTLDMISMSELFRNIVKYIPVFLGSLVLFYIDKKELLIYVFLFGFVLIAMVSSILIFWRFSKLKNREIKGSIISTRQVFNKSYPIAISSMAFFLLLSIDVMFLKKYRNNSIVAYYSVAVKFVLIISMIINAINVNASSKIAEFYKNNNFLELNKLLNNSARIIFLLSLPLILSIFLFSEKILSFFGENYIEAKYPLLIMVFSQGFCTLFGSVTVYLNMTGRQNIFKNILLGAVIINFLLNLILIPNYGMVGASIAFSCSLVFWNILSAIIIYRKDNIKIFAKF</sequence>
<dbReference type="GO" id="GO:0042910">
    <property type="term" value="F:xenobiotic transmembrane transporter activity"/>
    <property type="evidence" value="ECO:0007669"/>
    <property type="project" value="InterPro"/>
</dbReference>
<organism evidence="7 8">
    <name type="scientific">Polaribacter cellanae</name>
    <dbReference type="NCBI Taxonomy" id="2818493"/>
    <lineage>
        <taxon>Bacteria</taxon>
        <taxon>Pseudomonadati</taxon>
        <taxon>Bacteroidota</taxon>
        <taxon>Flavobacteriia</taxon>
        <taxon>Flavobacteriales</taxon>
        <taxon>Flavobacteriaceae</taxon>
    </lineage>
</organism>
<keyword evidence="2" id="KW-1003">Cell membrane</keyword>
<feature type="transmembrane region" description="Helical" evidence="6">
    <location>
        <begin position="405"/>
        <end position="423"/>
    </location>
</feature>
<evidence type="ECO:0000256" key="4">
    <source>
        <dbReference type="ARBA" id="ARBA00022989"/>
    </source>
</evidence>
<keyword evidence="4 6" id="KW-1133">Transmembrane helix</keyword>
<feature type="transmembrane region" description="Helical" evidence="6">
    <location>
        <begin position="125"/>
        <end position="146"/>
    </location>
</feature>
<feature type="transmembrane region" description="Helical" evidence="6">
    <location>
        <begin position="188"/>
        <end position="212"/>
    </location>
</feature>
<feature type="transmembrane region" description="Helical" evidence="6">
    <location>
        <begin position="379"/>
        <end position="399"/>
    </location>
</feature>
<keyword evidence="8" id="KW-1185">Reference proteome</keyword>